<evidence type="ECO:0000313" key="1">
    <source>
        <dbReference type="EMBL" id="KIX05293.1"/>
    </source>
</evidence>
<dbReference type="Proteomes" id="UP000053617">
    <property type="component" value="Unassembled WGS sequence"/>
</dbReference>
<sequence>MAGIKLQPTHPLAMICRQLAQDNGWGAVSETALNLSRDLFVKNLGRGHSGTFAVHRSLICLLPRDKQLEAAKRLCEDLVNSAEQELVAQSRVSLHQRKPTSISMTELCIAMTELVHIYIDMEDYGVAQELCLSVVQNYKTIPGVNFPDSRAAYAMEDMEMLKGQSAG</sequence>
<dbReference type="VEuPathDB" id="FungiDB:Z518_06165"/>
<dbReference type="OrthoDB" id="539213at2759"/>
<dbReference type="AlphaFoldDB" id="A0A0D2H4E5"/>
<dbReference type="HOGENOM" id="CLU_1595446_0_0_1"/>
<keyword evidence="2" id="KW-1185">Reference proteome</keyword>
<dbReference type="GeneID" id="25294236"/>
<dbReference type="STRING" id="1442369.A0A0D2H4E5"/>
<accession>A0A0D2H4E5</accession>
<dbReference type="EMBL" id="KN847478">
    <property type="protein sequence ID" value="KIX05293.1"/>
    <property type="molecule type" value="Genomic_DNA"/>
</dbReference>
<dbReference type="RefSeq" id="XP_013272429.1">
    <property type="nucleotide sequence ID" value="XM_013416975.1"/>
</dbReference>
<name>A0A0D2H4E5_9EURO</name>
<protein>
    <submittedName>
        <fullName evidence="1">Uncharacterized protein</fullName>
    </submittedName>
</protein>
<gene>
    <name evidence="1" type="ORF">Z518_06165</name>
</gene>
<evidence type="ECO:0000313" key="2">
    <source>
        <dbReference type="Proteomes" id="UP000053617"/>
    </source>
</evidence>
<proteinExistence type="predicted"/>
<organism evidence="1 2">
    <name type="scientific">Rhinocladiella mackenziei CBS 650.93</name>
    <dbReference type="NCBI Taxonomy" id="1442369"/>
    <lineage>
        <taxon>Eukaryota</taxon>
        <taxon>Fungi</taxon>
        <taxon>Dikarya</taxon>
        <taxon>Ascomycota</taxon>
        <taxon>Pezizomycotina</taxon>
        <taxon>Eurotiomycetes</taxon>
        <taxon>Chaetothyriomycetidae</taxon>
        <taxon>Chaetothyriales</taxon>
        <taxon>Herpotrichiellaceae</taxon>
        <taxon>Rhinocladiella</taxon>
    </lineage>
</organism>
<reference evidence="1 2" key="1">
    <citation type="submission" date="2015-01" db="EMBL/GenBank/DDBJ databases">
        <title>The Genome Sequence of Rhinocladiella mackenzie CBS 650.93.</title>
        <authorList>
            <consortium name="The Broad Institute Genomics Platform"/>
            <person name="Cuomo C."/>
            <person name="de Hoog S."/>
            <person name="Gorbushina A."/>
            <person name="Stielow B."/>
            <person name="Teixiera M."/>
            <person name="Abouelleil A."/>
            <person name="Chapman S.B."/>
            <person name="Priest M."/>
            <person name="Young S.K."/>
            <person name="Wortman J."/>
            <person name="Nusbaum C."/>
            <person name="Birren B."/>
        </authorList>
    </citation>
    <scope>NUCLEOTIDE SEQUENCE [LARGE SCALE GENOMIC DNA]</scope>
    <source>
        <strain evidence="1 2">CBS 650.93</strain>
    </source>
</reference>